<evidence type="ECO:0000313" key="2">
    <source>
        <dbReference type="Proteomes" id="UP000077173"/>
    </source>
</evidence>
<organism evidence="1 2">
    <name type="scientific">Bradyrhizobium neotropicale</name>
    <dbReference type="NCBI Taxonomy" id="1497615"/>
    <lineage>
        <taxon>Bacteria</taxon>
        <taxon>Pseudomonadati</taxon>
        <taxon>Pseudomonadota</taxon>
        <taxon>Alphaproteobacteria</taxon>
        <taxon>Hyphomicrobiales</taxon>
        <taxon>Nitrobacteraceae</taxon>
        <taxon>Bradyrhizobium</taxon>
    </lineage>
</organism>
<evidence type="ECO:0000313" key="1">
    <source>
        <dbReference type="EMBL" id="OAF09231.1"/>
    </source>
</evidence>
<name>A0A176YPL0_9BRAD</name>
<comment type="caution">
    <text evidence="1">The sequence shown here is derived from an EMBL/GenBank/DDBJ whole genome shotgun (WGS) entry which is preliminary data.</text>
</comment>
<gene>
    <name evidence="1" type="ORF">AXW67_26915</name>
</gene>
<keyword evidence="2" id="KW-1185">Reference proteome</keyword>
<dbReference type="EMBL" id="LSEF01000099">
    <property type="protein sequence ID" value="OAF09231.1"/>
    <property type="molecule type" value="Genomic_DNA"/>
</dbReference>
<dbReference type="Proteomes" id="UP000077173">
    <property type="component" value="Unassembled WGS sequence"/>
</dbReference>
<protein>
    <submittedName>
        <fullName evidence="1">Uncharacterized protein</fullName>
    </submittedName>
</protein>
<reference evidence="1 2" key="1">
    <citation type="submission" date="2016-02" db="EMBL/GenBank/DDBJ databases">
        <title>Draft genome sequence of the strain BR 10247T Bradyrhizobium neotropicale isolated from nodules of Centrolobium paraense.</title>
        <authorList>
            <person name="Simoes-Araujo J.L."/>
            <person name="Barauna A.C."/>
            <person name="Silva K."/>
            <person name="Zilli J.E."/>
        </authorList>
    </citation>
    <scope>NUCLEOTIDE SEQUENCE [LARGE SCALE GENOMIC DNA]</scope>
    <source>
        <strain evidence="1 2">BR 10247</strain>
    </source>
</reference>
<dbReference type="AlphaFoldDB" id="A0A176YPL0"/>
<accession>A0A176YPL0</accession>
<sequence>MCDLKETQHEAFRLPTNKDIPIWRYMDLAKYLSILNSSGLFFPRATSFEDPFEGSAPRTIVSTREYIRTNRATAPALLHWKDTPM</sequence>
<dbReference type="GeneID" id="32583623"/>
<proteinExistence type="predicted"/>